<proteinExistence type="predicted"/>
<dbReference type="AlphaFoldDB" id="A0A931E4J6"/>
<keyword evidence="2" id="KW-0472">Membrane</keyword>
<evidence type="ECO:0000313" key="4">
    <source>
        <dbReference type="EMBL" id="MBG9376923.1"/>
    </source>
</evidence>
<gene>
    <name evidence="4" type="ORF">I5907_11790</name>
</gene>
<accession>A0A931E4J6</accession>
<dbReference type="InterPro" id="IPR005467">
    <property type="entry name" value="His_kinase_dom"/>
</dbReference>
<dbReference type="GO" id="GO:0000155">
    <property type="term" value="F:phosphorelay sensor kinase activity"/>
    <property type="evidence" value="ECO:0007669"/>
    <property type="project" value="InterPro"/>
</dbReference>
<dbReference type="PROSITE" id="PS50109">
    <property type="entry name" value="HIS_KIN"/>
    <property type="match status" value="1"/>
</dbReference>
<dbReference type="Gene3D" id="1.20.5.1930">
    <property type="match status" value="1"/>
</dbReference>
<dbReference type="Gene3D" id="3.30.565.10">
    <property type="entry name" value="Histidine kinase-like ATPase, C-terminal domain"/>
    <property type="match status" value="1"/>
</dbReference>
<dbReference type="InterPro" id="IPR015943">
    <property type="entry name" value="WD40/YVTN_repeat-like_dom_sf"/>
</dbReference>
<dbReference type="CDD" id="cd16917">
    <property type="entry name" value="HATPase_UhpB-NarQ-NarX-like"/>
    <property type="match status" value="1"/>
</dbReference>
<dbReference type="RefSeq" id="WP_196990913.1">
    <property type="nucleotide sequence ID" value="NZ_JADWYR010000001.1"/>
</dbReference>
<dbReference type="InterPro" id="IPR011712">
    <property type="entry name" value="Sig_transdc_His_kin_sub3_dim/P"/>
</dbReference>
<comment type="caution">
    <text evidence="4">The sequence shown here is derived from an EMBL/GenBank/DDBJ whole genome shotgun (WGS) entry which is preliminary data.</text>
</comment>
<dbReference type="Gene3D" id="2.60.40.10">
    <property type="entry name" value="Immunoglobulins"/>
    <property type="match status" value="1"/>
</dbReference>
<dbReference type="Pfam" id="PF02518">
    <property type="entry name" value="HATPase_c"/>
    <property type="match status" value="1"/>
</dbReference>
<dbReference type="SUPFAM" id="SSF50998">
    <property type="entry name" value="Quinoprotein alcohol dehydrogenase-like"/>
    <property type="match status" value="1"/>
</dbReference>
<dbReference type="SUPFAM" id="SSF55874">
    <property type="entry name" value="ATPase domain of HSP90 chaperone/DNA topoisomerase II/histidine kinase"/>
    <property type="match status" value="1"/>
</dbReference>
<organism evidence="4 5">
    <name type="scientific">Panacibacter microcysteis</name>
    <dbReference type="NCBI Taxonomy" id="2793269"/>
    <lineage>
        <taxon>Bacteria</taxon>
        <taxon>Pseudomonadati</taxon>
        <taxon>Bacteroidota</taxon>
        <taxon>Chitinophagia</taxon>
        <taxon>Chitinophagales</taxon>
        <taxon>Chitinophagaceae</taxon>
        <taxon>Panacibacter</taxon>
    </lineage>
</organism>
<dbReference type="SUPFAM" id="SSF63825">
    <property type="entry name" value="YWTD domain"/>
    <property type="match status" value="1"/>
</dbReference>
<name>A0A931E4J6_9BACT</name>
<dbReference type="PANTHER" id="PTHR43547">
    <property type="entry name" value="TWO-COMPONENT HISTIDINE KINASE"/>
    <property type="match status" value="1"/>
</dbReference>
<dbReference type="FunFam" id="2.60.40.10:FF:000791">
    <property type="entry name" value="Two-component system sensor histidine kinase/response regulator"/>
    <property type="match status" value="1"/>
</dbReference>
<protein>
    <recommendedName>
        <fullName evidence="3">Histidine kinase domain-containing protein</fullName>
    </recommendedName>
</protein>
<dbReference type="Pfam" id="PF07730">
    <property type="entry name" value="HisKA_3"/>
    <property type="match status" value="1"/>
</dbReference>
<sequence length="1028" mass="118503">MIWPLRYLSLFFMLMQTGVFAQNSNLLRFKSLTINDGLSQGFVNSITQDASGIMWFTTADGLNKYDGYNFYVYHHDIYDSTSIGSDDLTFVYEDGQRRLWIGSRNNGLDFFDREYNKFYHIVHRNSKGLISDKILSVCSDKSGALLINTDRGIDRMQIIPKNRNKKKTTNFFENYELRFTHLKYGNNNAGLTGKAVLGNVFTDSRGHTYVADTSTLYELVFQPDNTYTLHKKYSYQLKDKNYVPGIAEDTSSYSLFINGADITRFPGYDFNLPHKMFSNKDQVARHAWVIGNNQMIWSTDSGSLYRIHIPTNEISLNIPADSAQNFALKAPLTIYSDRQNILWIGTAGHGIFKYDPETERFHHVLANTIHYHILETKNGELITRNFDKITLANNEFRQKKDPVMQALKEKFANSFIVQYAVDTSGNLWIPEHHKLYYYNLATNKQQTHELLFDEAPSDIYTIYADKRNTLWMGYKKYFVRFDPSLNTFTKFNYPFKAPDFETDFLQTIYEDGNTLWLGSIHGLFSFDLLTQKMKDAYYARPGDSASLSSNFIYSLCNDIKQPKRYLWVGTKGGGLNRLDKYTGKFVRYSRKDGLADNVIYGILPGDDGNVWLSTNQGLSAFNPRTKVFRNYDVNDGLQSNEFNRYAFCKTSAGLLVFGGMNGINYFDPKQINTLNSAEVVFTDLRLFNKSVKLTDEDCPINKSINYADEIRLKYKQNVVAIQFAAVDYRRQGNILYRYKMEGFDEDWIFSGTAHEATYTNLDPGEYRFIVQASYESDNWGNRQTSIAVIVLEPWYHTWWFYLLTIIAIACILYGLYRFRLAQFAMLEKLRNRIAMDLHDEVGSSISTIAIYSKIMQDQIRSVDFDNEPLVNKIKDFAEEIMESMNDIVWSINTKNDAFERIGSRIRIHASQLLEPKGYTLHFEFSEALNRIKIGMEKRREFYLIYKEVLNNIAKYADGRHVWISLNIVNNFIQLTIKDDGKGFDITKAPGTGNGLTNMQNRAAMLKGKLSINTQTGKGTAVVLSFNAS</sequence>
<dbReference type="InterPro" id="IPR013783">
    <property type="entry name" value="Ig-like_fold"/>
</dbReference>
<feature type="transmembrane region" description="Helical" evidence="2">
    <location>
        <begin position="798"/>
        <end position="816"/>
    </location>
</feature>
<evidence type="ECO:0000313" key="5">
    <source>
        <dbReference type="Proteomes" id="UP000628448"/>
    </source>
</evidence>
<dbReference type="SMART" id="SM00387">
    <property type="entry name" value="HATPase_c"/>
    <property type="match status" value="1"/>
</dbReference>
<evidence type="ECO:0000259" key="3">
    <source>
        <dbReference type="PROSITE" id="PS50109"/>
    </source>
</evidence>
<dbReference type="InterPro" id="IPR003594">
    <property type="entry name" value="HATPase_dom"/>
</dbReference>
<dbReference type="GO" id="GO:0016020">
    <property type="term" value="C:membrane"/>
    <property type="evidence" value="ECO:0007669"/>
    <property type="project" value="InterPro"/>
</dbReference>
<dbReference type="InterPro" id="IPR011110">
    <property type="entry name" value="Reg_prop"/>
</dbReference>
<keyword evidence="5" id="KW-1185">Reference proteome</keyword>
<dbReference type="Gene3D" id="2.130.10.10">
    <property type="entry name" value="YVTN repeat-like/Quinoprotein amine dehydrogenase"/>
    <property type="match status" value="3"/>
</dbReference>
<reference evidence="4" key="1">
    <citation type="submission" date="2020-11" db="EMBL/GenBank/DDBJ databases">
        <title>Bacterial whole genome sequence for Panacibacter sp. DH6.</title>
        <authorList>
            <person name="Le V."/>
            <person name="Ko S."/>
            <person name="Ahn C.-Y."/>
            <person name="Oh H.-M."/>
        </authorList>
    </citation>
    <scope>NUCLEOTIDE SEQUENCE</scope>
    <source>
        <strain evidence="4">DH6</strain>
    </source>
</reference>
<evidence type="ECO:0000256" key="1">
    <source>
        <dbReference type="ARBA" id="ARBA00022553"/>
    </source>
</evidence>
<dbReference type="Proteomes" id="UP000628448">
    <property type="component" value="Unassembled WGS sequence"/>
</dbReference>
<dbReference type="EMBL" id="JADWYR010000001">
    <property type="protein sequence ID" value="MBG9376923.1"/>
    <property type="molecule type" value="Genomic_DNA"/>
</dbReference>
<keyword evidence="2" id="KW-0812">Transmembrane</keyword>
<keyword evidence="2" id="KW-1133">Transmembrane helix</keyword>
<dbReference type="PANTHER" id="PTHR43547:SF2">
    <property type="entry name" value="HYBRID SIGNAL TRANSDUCTION HISTIDINE KINASE C"/>
    <property type="match status" value="1"/>
</dbReference>
<feature type="domain" description="Histidine kinase" evidence="3">
    <location>
        <begin position="836"/>
        <end position="1028"/>
    </location>
</feature>
<evidence type="ECO:0000256" key="2">
    <source>
        <dbReference type="SAM" id="Phobius"/>
    </source>
</evidence>
<dbReference type="SUPFAM" id="SSF63829">
    <property type="entry name" value="Calcium-dependent phosphotriesterase"/>
    <property type="match status" value="1"/>
</dbReference>
<dbReference type="InterPro" id="IPR036890">
    <property type="entry name" value="HATPase_C_sf"/>
</dbReference>
<dbReference type="Pfam" id="PF07495">
    <property type="entry name" value="Y_Y_Y"/>
    <property type="match status" value="1"/>
</dbReference>
<dbReference type="InterPro" id="IPR011123">
    <property type="entry name" value="Y_Y_Y"/>
</dbReference>
<keyword evidence="1" id="KW-0597">Phosphoprotein</keyword>
<dbReference type="GO" id="GO:0046983">
    <property type="term" value="F:protein dimerization activity"/>
    <property type="evidence" value="ECO:0007669"/>
    <property type="project" value="InterPro"/>
</dbReference>
<dbReference type="InterPro" id="IPR011047">
    <property type="entry name" value="Quinoprotein_ADH-like_sf"/>
</dbReference>
<dbReference type="Pfam" id="PF07494">
    <property type="entry name" value="Reg_prop"/>
    <property type="match status" value="1"/>
</dbReference>